<evidence type="ECO:0008006" key="3">
    <source>
        <dbReference type="Google" id="ProtNLM"/>
    </source>
</evidence>
<organism evidence="1 2">
    <name type="scientific">Selenomonas noxia F0398</name>
    <dbReference type="NCBI Taxonomy" id="702437"/>
    <lineage>
        <taxon>Bacteria</taxon>
        <taxon>Bacillati</taxon>
        <taxon>Bacillota</taxon>
        <taxon>Negativicutes</taxon>
        <taxon>Selenomonadales</taxon>
        <taxon>Selenomonadaceae</taxon>
        <taxon>Selenomonas</taxon>
    </lineage>
</organism>
<sequence>MLQKGSKIQVSESEAMERLKCPVCGKRAADIDANGNVNLALKCPNCHNIVKLNYSGQRTLSRRRVV</sequence>
<proteinExistence type="predicted"/>
<protein>
    <recommendedName>
        <fullName evidence="3">Mu-like prophage protein Com</fullName>
    </recommendedName>
</protein>
<reference evidence="1 2" key="1">
    <citation type="submission" date="2011-08" db="EMBL/GenBank/DDBJ databases">
        <title>The Genome Sequence of Selenomonas noxia F0398.</title>
        <authorList>
            <consortium name="The Broad Institute Genome Sequencing Platform"/>
            <person name="Earl A."/>
            <person name="Ward D."/>
            <person name="Feldgarden M."/>
            <person name="Gevers D."/>
            <person name="Izard J."/>
            <person name="Ganesan A."/>
            <person name="Blanton J.M."/>
            <person name="Baranova O.V."/>
            <person name="Tanner A.C."/>
            <person name="Dewhirst F.E."/>
            <person name="Young S.K."/>
            <person name="Zeng Q."/>
            <person name="Gargeya S."/>
            <person name="Fitzgerald M."/>
            <person name="Haas B."/>
            <person name="Abouelleil A."/>
            <person name="Alvarado L."/>
            <person name="Arachchi H.M."/>
            <person name="Berlin A."/>
            <person name="Brown A."/>
            <person name="Chapman S.B."/>
            <person name="Chen Z."/>
            <person name="Dunbar C."/>
            <person name="Freedman E."/>
            <person name="Gearin G."/>
            <person name="Gellesch M."/>
            <person name="Goldberg J."/>
            <person name="Griggs A."/>
            <person name="Gujja S."/>
            <person name="Heiman D."/>
            <person name="Howarth C."/>
            <person name="Larson L."/>
            <person name="Lui A."/>
            <person name="MacDonald P.J.P."/>
            <person name="Montmayeur A."/>
            <person name="Murphy C."/>
            <person name="Neiman D."/>
            <person name="Pearson M."/>
            <person name="Priest M."/>
            <person name="Roberts A."/>
            <person name="Saif S."/>
            <person name="Shea T."/>
            <person name="Shenoy N."/>
            <person name="Sisk P."/>
            <person name="Stolte C."/>
            <person name="Sykes S."/>
            <person name="Wortman J."/>
            <person name="Nusbaum C."/>
            <person name="Birren B."/>
        </authorList>
    </citation>
    <scope>NUCLEOTIDE SEQUENCE [LARGE SCALE GENOMIC DNA]</scope>
    <source>
        <strain evidence="1 2">F0398</strain>
    </source>
</reference>
<evidence type="ECO:0000313" key="2">
    <source>
        <dbReference type="Proteomes" id="UP000003175"/>
    </source>
</evidence>
<keyword evidence="2" id="KW-1185">Reference proteome</keyword>
<evidence type="ECO:0000313" key="1">
    <source>
        <dbReference type="EMBL" id="EHG25160.1"/>
    </source>
</evidence>
<comment type="caution">
    <text evidence="1">The sequence shown here is derived from an EMBL/GenBank/DDBJ whole genome shotgun (WGS) entry which is preliminary data.</text>
</comment>
<accession>A0ABN0DQM0</accession>
<name>A0ABN0DQM0_9FIRM</name>
<dbReference type="Proteomes" id="UP000003175">
    <property type="component" value="Unassembled WGS sequence"/>
</dbReference>
<gene>
    <name evidence="1" type="ORF">HMPREF9432_00908</name>
</gene>
<dbReference type="EMBL" id="ADGH01000006">
    <property type="protein sequence ID" value="EHG25160.1"/>
    <property type="molecule type" value="Genomic_DNA"/>
</dbReference>